<dbReference type="OrthoDB" id="3229610at2759"/>
<keyword evidence="4 7" id="KW-0472">Membrane</keyword>
<dbReference type="InterPro" id="IPR049326">
    <property type="entry name" value="Rhodopsin_dom_fungi"/>
</dbReference>
<dbReference type="EMBL" id="SGPL01000292">
    <property type="protein sequence ID" value="THH14231.1"/>
    <property type="molecule type" value="Genomic_DNA"/>
</dbReference>
<sequence length="345" mass="38662">MVAEPSTSVVRGVVTAFQLLAIISTTFRLGYRVKTKRFWWDDGFALVALMLTIVNLVALWIRSDVKHRSHSARTVAYWLLTLGFTCILWSCRMSMILTIIRITPRITIQRRFAVCSAYLFALIWIALLIQKTYICGHDLSWYHLAKPQCHLGTAVGITELTTDIVSDIILIALPFHLLWDLSTSRTRYRLLMAIFSASILTTVTAVSLIVCSLGVIVTYIYRALGLGQDSSDDEVYVSSDRGNSTSRRGGRSSMRKPGQGVISALHFARDTHVGVDSVGVFTNRNDMADPMMLKDLRVDTHSRSDIGDAPPGFIGWKEKRAAMLINDSDEYSILGHSKKADQFFF</sequence>
<dbReference type="PANTHER" id="PTHR33048:SF47">
    <property type="entry name" value="INTEGRAL MEMBRANE PROTEIN-RELATED"/>
    <property type="match status" value="1"/>
</dbReference>
<evidence type="ECO:0000313" key="10">
    <source>
        <dbReference type="Proteomes" id="UP000310158"/>
    </source>
</evidence>
<keyword evidence="10" id="KW-1185">Reference proteome</keyword>
<comment type="similarity">
    <text evidence="5">Belongs to the SAT4 family.</text>
</comment>
<dbReference type="Proteomes" id="UP000310158">
    <property type="component" value="Unassembled WGS sequence"/>
</dbReference>
<name>A0A4S4LRP3_9AGAM</name>
<evidence type="ECO:0000256" key="6">
    <source>
        <dbReference type="SAM" id="MobiDB-lite"/>
    </source>
</evidence>
<evidence type="ECO:0000256" key="4">
    <source>
        <dbReference type="ARBA" id="ARBA00023136"/>
    </source>
</evidence>
<evidence type="ECO:0000256" key="5">
    <source>
        <dbReference type="ARBA" id="ARBA00038359"/>
    </source>
</evidence>
<feature type="transmembrane region" description="Helical" evidence="7">
    <location>
        <begin position="154"/>
        <end position="178"/>
    </location>
</feature>
<dbReference type="GO" id="GO:0016020">
    <property type="term" value="C:membrane"/>
    <property type="evidence" value="ECO:0007669"/>
    <property type="project" value="UniProtKB-SubCell"/>
</dbReference>
<evidence type="ECO:0000259" key="8">
    <source>
        <dbReference type="Pfam" id="PF20684"/>
    </source>
</evidence>
<dbReference type="InterPro" id="IPR052337">
    <property type="entry name" value="SAT4-like"/>
</dbReference>
<evidence type="ECO:0000256" key="7">
    <source>
        <dbReference type="SAM" id="Phobius"/>
    </source>
</evidence>
<comment type="subcellular location">
    <subcellularLocation>
        <location evidence="1">Membrane</location>
        <topology evidence="1">Multi-pass membrane protein</topology>
    </subcellularLocation>
</comment>
<feature type="transmembrane region" description="Helical" evidence="7">
    <location>
        <begin position="43"/>
        <end position="63"/>
    </location>
</feature>
<keyword evidence="3 7" id="KW-1133">Transmembrane helix</keyword>
<feature type="transmembrane region" description="Helical" evidence="7">
    <location>
        <begin position="75"/>
        <end position="100"/>
    </location>
</feature>
<dbReference type="Pfam" id="PF20684">
    <property type="entry name" value="Fung_rhodopsin"/>
    <property type="match status" value="1"/>
</dbReference>
<feature type="transmembrane region" description="Helical" evidence="7">
    <location>
        <begin position="112"/>
        <end position="134"/>
    </location>
</feature>
<feature type="transmembrane region" description="Helical" evidence="7">
    <location>
        <begin position="12"/>
        <end position="31"/>
    </location>
</feature>
<dbReference type="PANTHER" id="PTHR33048">
    <property type="entry name" value="PTH11-LIKE INTEGRAL MEMBRANE PROTEIN (AFU_ORTHOLOGUE AFUA_5G11245)"/>
    <property type="match status" value="1"/>
</dbReference>
<reference evidence="9 10" key="1">
    <citation type="submission" date="2019-02" db="EMBL/GenBank/DDBJ databases">
        <title>Genome sequencing of the rare red list fungi Bondarzewia mesenterica.</title>
        <authorList>
            <person name="Buettner E."/>
            <person name="Kellner H."/>
        </authorList>
    </citation>
    <scope>NUCLEOTIDE SEQUENCE [LARGE SCALE GENOMIC DNA]</scope>
    <source>
        <strain evidence="9 10">DSM 108281</strain>
    </source>
</reference>
<comment type="caution">
    <text evidence="9">The sequence shown here is derived from an EMBL/GenBank/DDBJ whole genome shotgun (WGS) entry which is preliminary data.</text>
</comment>
<accession>A0A4S4LRP3</accession>
<feature type="transmembrane region" description="Helical" evidence="7">
    <location>
        <begin position="190"/>
        <end position="221"/>
    </location>
</feature>
<dbReference type="AlphaFoldDB" id="A0A4S4LRP3"/>
<feature type="compositionally biased region" description="Low complexity" evidence="6">
    <location>
        <begin position="236"/>
        <end position="247"/>
    </location>
</feature>
<evidence type="ECO:0000256" key="1">
    <source>
        <dbReference type="ARBA" id="ARBA00004141"/>
    </source>
</evidence>
<protein>
    <recommendedName>
        <fullName evidence="8">Rhodopsin domain-containing protein</fullName>
    </recommendedName>
</protein>
<feature type="region of interest" description="Disordered" evidence="6">
    <location>
        <begin position="230"/>
        <end position="257"/>
    </location>
</feature>
<keyword evidence="2 7" id="KW-0812">Transmembrane</keyword>
<evidence type="ECO:0000256" key="2">
    <source>
        <dbReference type="ARBA" id="ARBA00022692"/>
    </source>
</evidence>
<organism evidence="9 10">
    <name type="scientific">Bondarzewia mesenterica</name>
    <dbReference type="NCBI Taxonomy" id="1095465"/>
    <lineage>
        <taxon>Eukaryota</taxon>
        <taxon>Fungi</taxon>
        <taxon>Dikarya</taxon>
        <taxon>Basidiomycota</taxon>
        <taxon>Agaricomycotina</taxon>
        <taxon>Agaricomycetes</taxon>
        <taxon>Russulales</taxon>
        <taxon>Bondarzewiaceae</taxon>
        <taxon>Bondarzewia</taxon>
    </lineage>
</organism>
<feature type="domain" description="Rhodopsin" evidence="8">
    <location>
        <begin position="28"/>
        <end position="207"/>
    </location>
</feature>
<evidence type="ECO:0000313" key="9">
    <source>
        <dbReference type="EMBL" id="THH14231.1"/>
    </source>
</evidence>
<gene>
    <name evidence="9" type="ORF">EW146_g6073</name>
</gene>
<evidence type="ECO:0000256" key="3">
    <source>
        <dbReference type="ARBA" id="ARBA00022989"/>
    </source>
</evidence>
<proteinExistence type="inferred from homology"/>